<dbReference type="GO" id="GO:0050661">
    <property type="term" value="F:NADP binding"/>
    <property type="evidence" value="ECO:0007669"/>
    <property type="project" value="InterPro"/>
</dbReference>
<dbReference type="GeneID" id="88223914"/>
<dbReference type="InterPro" id="IPR004794">
    <property type="entry name" value="Eubact_RibD"/>
</dbReference>
<feature type="domain" description="CMP/dCMP-type deaminase" evidence="17">
    <location>
        <begin position="16"/>
        <end position="138"/>
    </location>
</feature>
<proteinExistence type="inferred from homology"/>
<keyword evidence="11 13" id="KW-0560">Oxidoreductase</keyword>
<dbReference type="PANTHER" id="PTHR38011">
    <property type="entry name" value="DIHYDROFOLATE REDUCTASE FAMILY PROTEIN (AFU_ORTHOLOGUE AFUA_8G06820)"/>
    <property type="match status" value="1"/>
</dbReference>
<feature type="binding site" evidence="15">
    <location>
        <begin position="311"/>
        <end position="317"/>
    </location>
    <ligand>
        <name>NADP(+)</name>
        <dbReference type="ChEBI" id="CHEBI:58349"/>
    </ligand>
</feature>
<reference evidence="18 19" key="1">
    <citation type="journal article" date="2004" name="PLoS Biol.">
        <title>Genomic insights into methanotrophy: the complete genome sequence of Methylococcus capsulatus (Bath).</title>
        <authorList>
            <person name="Ward N.L."/>
            <person name="Larsen O."/>
            <person name="Sakwa J."/>
            <person name="Bruseth L."/>
            <person name="Khouri H.M."/>
            <person name="Durkin A.S."/>
            <person name="Dimitrov G."/>
            <person name="Jiang L."/>
            <person name="Scanlan D."/>
            <person name="Kang K.H."/>
            <person name="Lewis M.R."/>
            <person name="Nelson K.E."/>
            <person name="Methe B.A."/>
            <person name="Wu M."/>
            <person name="Heidelberg J.F."/>
            <person name="Paulsen I.T."/>
            <person name="Fouts D.E."/>
            <person name="Ravel J."/>
            <person name="Tettelin H."/>
            <person name="Ren Q."/>
            <person name="Read T.D."/>
            <person name="DeBoy R.T."/>
            <person name="Seshadri R."/>
            <person name="Salzberg S.L."/>
            <person name="Jensen H.B."/>
            <person name="Birkeland N.K."/>
            <person name="Nelson W.C."/>
            <person name="Dodson R.J."/>
            <person name="Grindhaug S.H."/>
            <person name="Holt I.E."/>
            <person name="Eidhammer I."/>
            <person name="Jonasen I."/>
            <person name="Vanaken S."/>
            <person name="Utterback T.R."/>
            <person name="Feldblyum T.V."/>
            <person name="Fraser C.M."/>
            <person name="Lillehaug J.R."/>
            <person name="Eisen J.A."/>
        </authorList>
    </citation>
    <scope>NUCLEOTIDE SEQUENCE [LARGE SCALE GENOMIC DNA]</scope>
    <source>
        <strain evidence="19">ATCC 33009 / NCIMB 11132 / Bath</strain>
    </source>
</reference>
<dbReference type="GO" id="GO:0008270">
    <property type="term" value="F:zinc ion binding"/>
    <property type="evidence" value="ECO:0007669"/>
    <property type="project" value="InterPro"/>
</dbReference>
<evidence type="ECO:0000256" key="4">
    <source>
        <dbReference type="ARBA" id="ARBA00005259"/>
    </source>
</evidence>
<feature type="binding site" evidence="15">
    <location>
        <position position="169"/>
    </location>
    <ligand>
        <name>NADP(+)</name>
        <dbReference type="ChEBI" id="CHEBI:58349"/>
    </ligand>
</feature>
<comment type="function">
    <text evidence="1 13">Converts 2,5-diamino-6-(ribosylamino)-4(3h)-pyrimidinone 5'-phosphate into 5-amino-6-(ribosylamino)-2,4(1h,3h)-pyrimidinedione 5'-phosphate.</text>
</comment>
<evidence type="ECO:0000256" key="15">
    <source>
        <dbReference type="PIRSR" id="PIRSR006769-2"/>
    </source>
</evidence>
<sequence>MSSSIFPLSDGASWSPEDHCFMAHALRLAEKGMYTTDPNPRVGSVVVQGNEVVGAGWHQRAGGPHAEIAALRDARGRAAGATVYVTLEPCSHHGRTPPCADALIEAGVHRVVAAMQDPNPRVAGQGLERLRRAGIEVSCGLLAREAERLNQGFVKRMRLGLPFVRSKLAMSLDGRTALASGDSKWITGDAARRDVHRLRARSSVIVTGIGTLRADDPFLTARPNDATELEQPARVILDSRLRSPPNARVFQQPGRTLVLTTASDPRARQALLDVGAEVLEVEPDGAGRPDVAAVVRLLGRLEFNEVLFEAGASLNGALLSAGVVDEWVVYLAPCVLGDEARGLFRLPGLAGMADRPELAIVDARRVGSDMRLILRSSG</sequence>
<feature type="binding site" evidence="15">
    <location>
        <position position="199"/>
    </location>
    <ligand>
        <name>NADP(+)</name>
        <dbReference type="ChEBI" id="CHEBI:58349"/>
    </ligand>
</feature>
<dbReference type="STRING" id="243233.MCA1658"/>
<dbReference type="Pfam" id="PF01872">
    <property type="entry name" value="RibD_C"/>
    <property type="match status" value="1"/>
</dbReference>
<dbReference type="RefSeq" id="WP_010960916.1">
    <property type="nucleotide sequence ID" value="NC_002977.6"/>
</dbReference>
<dbReference type="GO" id="GO:0008835">
    <property type="term" value="F:diaminohydroxyphosphoribosylaminopyrimidine deaminase activity"/>
    <property type="evidence" value="ECO:0007669"/>
    <property type="project" value="UniProtKB-EC"/>
</dbReference>
<keyword evidence="8 13" id="KW-0378">Hydrolase</keyword>
<feature type="binding site" evidence="15">
    <location>
        <position position="211"/>
    </location>
    <ligand>
        <name>NADP(+)</name>
        <dbReference type="ChEBI" id="CHEBI:58349"/>
    </ligand>
</feature>
<feature type="binding site" evidence="15">
    <location>
        <position position="183"/>
    </location>
    <ligand>
        <name>substrate</name>
    </ligand>
</feature>
<keyword evidence="7 13" id="KW-0479">Metal-binding</keyword>
<feature type="binding site" evidence="16">
    <location>
        <position position="99"/>
    </location>
    <ligand>
        <name>Zn(2+)</name>
        <dbReference type="ChEBI" id="CHEBI:29105"/>
        <note>catalytic</note>
    </ligand>
</feature>
<dbReference type="Pfam" id="PF00383">
    <property type="entry name" value="dCMP_cyt_deam_1"/>
    <property type="match status" value="1"/>
</dbReference>
<protein>
    <recommendedName>
        <fullName evidence="13">Riboflavin biosynthesis protein RibD</fullName>
    </recommendedName>
    <domain>
        <recommendedName>
            <fullName evidence="13">Diaminohydroxyphosphoribosylaminopyrimidine deaminase</fullName>
            <shortName evidence="13">DRAP deaminase</shortName>
            <ecNumber evidence="13">3.5.4.26</ecNumber>
        </recommendedName>
        <alternativeName>
            <fullName evidence="13">Riboflavin-specific deaminase</fullName>
        </alternativeName>
    </domain>
    <domain>
        <recommendedName>
            <fullName evidence="13">5-amino-6-(5-phosphoribosylamino)uracil reductase</fullName>
            <ecNumber evidence="13">1.1.1.193</ecNumber>
        </recommendedName>
        <alternativeName>
            <fullName evidence="13">HTP reductase</fullName>
        </alternativeName>
    </domain>
</protein>
<dbReference type="FunFam" id="3.40.140.10:FF:000025">
    <property type="entry name" value="Riboflavin biosynthesis protein RibD"/>
    <property type="match status" value="1"/>
</dbReference>
<feature type="binding site" evidence="15">
    <location>
        <position position="239"/>
    </location>
    <ligand>
        <name>NADP(+)</name>
        <dbReference type="ChEBI" id="CHEBI:58349"/>
    </ligand>
</feature>
<dbReference type="CDD" id="cd01284">
    <property type="entry name" value="Riboflavin_deaminase-reductase"/>
    <property type="match status" value="1"/>
</dbReference>
<dbReference type="AlphaFoldDB" id="Q607U6"/>
<dbReference type="PANTHER" id="PTHR38011:SF7">
    <property type="entry name" value="2,5-DIAMINO-6-RIBOSYLAMINO-4(3H)-PYRIMIDINONE 5'-PHOSPHATE REDUCTASE"/>
    <property type="match status" value="1"/>
</dbReference>
<evidence type="ECO:0000256" key="1">
    <source>
        <dbReference type="ARBA" id="ARBA00002151"/>
    </source>
</evidence>
<dbReference type="PROSITE" id="PS00903">
    <property type="entry name" value="CYT_DCMP_DEAMINASES_1"/>
    <property type="match status" value="1"/>
</dbReference>
<dbReference type="InterPro" id="IPR016193">
    <property type="entry name" value="Cytidine_deaminase-like"/>
</dbReference>
<dbReference type="PIRSF" id="PIRSF006769">
    <property type="entry name" value="RibD"/>
    <property type="match status" value="1"/>
</dbReference>
<feature type="active site" description="Proton donor" evidence="14">
    <location>
        <position position="67"/>
    </location>
</feature>
<gene>
    <name evidence="18" type="primary">ribD</name>
    <name evidence="18" type="ordered locus">MCA1658</name>
</gene>
<comment type="cofactor">
    <cofactor evidence="13 16">
        <name>Zn(2+)</name>
        <dbReference type="ChEBI" id="CHEBI:29105"/>
    </cofactor>
    <text evidence="13 16">Binds 1 zinc ion.</text>
</comment>
<keyword evidence="12" id="KW-0511">Multifunctional enzyme</keyword>
<dbReference type="HOGENOM" id="CLU_036590_1_2_6"/>
<dbReference type="InterPro" id="IPR002125">
    <property type="entry name" value="CMP_dCMP_dom"/>
</dbReference>
<feature type="binding site" evidence="16">
    <location>
        <position position="90"/>
    </location>
    <ligand>
        <name>Zn(2+)</name>
        <dbReference type="ChEBI" id="CHEBI:29105"/>
        <note>catalytic</note>
    </ligand>
</feature>
<dbReference type="KEGG" id="mca:MCA1658"/>
<dbReference type="Gene3D" id="3.40.430.10">
    <property type="entry name" value="Dihydrofolate Reductase, subunit A"/>
    <property type="match status" value="1"/>
</dbReference>
<comment type="pathway">
    <text evidence="3 13">Cofactor biosynthesis; riboflavin biosynthesis; 5-amino-6-(D-ribitylamino)uracil from GTP: step 3/4.</text>
</comment>
<dbReference type="NCBIfam" id="TIGR00326">
    <property type="entry name" value="eubact_ribD"/>
    <property type="match status" value="1"/>
</dbReference>
<evidence type="ECO:0000259" key="17">
    <source>
        <dbReference type="PROSITE" id="PS51747"/>
    </source>
</evidence>
<organism evidence="18 19">
    <name type="scientific">Methylococcus capsulatus (strain ATCC 33009 / NCIMB 11132 / Bath)</name>
    <dbReference type="NCBI Taxonomy" id="243233"/>
    <lineage>
        <taxon>Bacteria</taxon>
        <taxon>Pseudomonadati</taxon>
        <taxon>Pseudomonadota</taxon>
        <taxon>Gammaproteobacteria</taxon>
        <taxon>Methylococcales</taxon>
        <taxon>Methylococcaceae</taxon>
        <taxon>Methylococcus</taxon>
    </lineage>
</organism>
<feature type="binding site" evidence="15">
    <location>
        <position position="309"/>
    </location>
    <ligand>
        <name>substrate</name>
    </ligand>
</feature>
<keyword evidence="10 13" id="KW-0521">NADP</keyword>
<evidence type="ECO:0000256" key="3">
    <source>
        <dbReference type="ARBA" id="ARBA00004910"/>
    </source>
</evidence>
<dbReference type="Proteomes" id="UP000006821">
    <property type="component" value="Chromosome"/>
</dbReference>
<dbReference type="Gene3D" id="3.40.140.10">
    <property type="entry name" value="Cytidine Deaminase, domain 2"/>
    <property type="match status" value="1"/>
</dbReference>
<dbReference type="NCBIfam" id="TIGR00227">
    <property type="entry name" value="ribD_Cterm"/>
    <property type="match status" value="1"/>
</dbReference>
<evidence type="ECO:0000256" key="11">
    <source>
        <dbReference type="ARBA" id="ARBA00023002"/>
    </source>
</evidence>
<dbReference type="SUPFAM" id="SSF53597">
    <property type="entry name" value="Dihydrofolate reductase-like"/>
    <property type="match status" value="1"/>
</dbReference>
<accession>Q607U6</accession>
<dbReference type="eggNOG" id="COG0117">
    <property type="taxonomic scope" value="Bacteria"/>
</dbReference>
<dbReference type="InterPro" id="IPR050765">
    <property type="entry name" value="Riboflavin_Biosynth_HTPR"/>
</dbReference>
<evidence type="ECO:0000256" key="13">
    <source>
        <dbReference type="PIRNR" id="PIRNR006769"/>
    </source>
</evidence>
<dbReference type="PROSITE" id="PS51747">
    <property type="entry name" value="CYT_DCMP_DEAMINASES_2"/>
    <property type="match status" value="1"/>
</dbReference>
<evidence type="ECO:0000313" key="19">
    <source>
        <dbReference type="Proteomes" id="UP000006821"/>
    </source>
</evidence>
<evidence type="ECO:0000256" key="2">
    <source>
        <dbReference type="ARBA" id="ARBA00004882"/>
    </source>
</evidence>
<dbReference type="EC" id="3.5.4.26" evidence="13"/>
<dbReference type="GO" id="GO:0008703">
    <property type="term" value="F:5-amino-6-(5-phosphoribosylamino)uracil reductase activity"/>
    <property type="evidence" value="ECO:0007669"/>
    <property type="project" value="UniProtKB-EC"/>
</dbReference>
<evidence type="ECO:0000256" key="5">
    <source>
        <dbReference type="ARBA" id="ARBA00007417"/>
    </source>
</evidence>
<evidence type="ECO:0000256" key="9">
    <source>
        <dbReference type="ARBA" id="ARBA00022833"/>
    </source>
</evidence>
<evidence type="ECO:0000256" key="6">
    <source>
        <dbReference type="ARBA" id="ARBA00022619"/>
    </source>
</evidence>
<feature type="binding site" evidence="15">
    <location>
        <position position="185"/>
    </location>
    <ligand>
        <name>NADP(+)</name>
        <dbReference type="ChEBI" id="CHEBI:58349"/>
    </ligand>
</feature>
<dbReference type="InterPro" id="IPR011549">
    <property type="entry name" value="RibD_C"/>
</dbReference>
<name>Q607U6_METCA</name>
<comment type="similarity">
    <text evidence="4 13">In the N-terminal section; belongs to the cytidine and deoxycytidylate deaminase family.</text>
</comment>
<dbReference type="EMBL" id="AE017282">
    <property type="protein sequence ID" value="AAU92304.1"/>
    <property type="molecule type" value="Genomic_DNA"/>
</dbReference>
<feature type="binding site" evidence="15">
    <location>
        <position position="222"/>
    </location>
    <ligand>
        <name>substrate</name>
    </ligand>
</feature>
<comment type="similarity">
    <text evidence="5 13">In the C-terminal section; belongs to the HTP reductase family.</text>
</comment>
<dbReference type="EC" id="1.1.1.193" evidence="13"/>
<feature type="binding site" evidence="16">
    <location>
        <position position="65"/>
    </location>
    <ligand>
        <name>Zn(2+)</name>
        <dbReference type="ChEBI" id="CHEBI:29105"/>
        <note>catalytic</note>
    </ligand>
</feature>
<evidence type="ECO:0000256" key="14">
    <source>
        <dbReference type="PIRSR" id="PIRSR006769-1"/>
    </source>
</evidence>
<evidence type="ECO:0000256" key="12">
    <source>
        <dbReference type="ARBA" id="ARBA00023268"/>
    </source>
</evidence>
<comment type="pathway">
    <text evidence="2 13">Cofactor biosynthesis; riboflavin biosynthesis; 5-amino-6-(D-ribitylamino)uracil from GTP: step 2/4.</text>
</comment>
<feature type="binding site" evidence="15">
    <location>
        <position position="219"/>
    </location>
    <ligand>
        <name>substrate</name>
    </ligand>
</feature>
<dbReference type="InterPro" id="IPR002734">
    <property type="entry name" value="RibDG_C"/>
</dbReference>
<feature type="binding site" evidence="15">
    <location>
        <position position="215"/>
    </location>
    <ligand>
        <name>NADP(+)</name>
        <dbReference type="ChEBI" id="CHEBI:58349"/>
    </ligand>
</feature>
<evidence type="ECO:0000256" key="8">
    <source>
        <dbReference type="ARBA" id="ARBA00022801"/>
    </source>
</evidence>
<dbReference type="GO" id="GO:0009231">
    <property type="term" value="P:riboflavin biosynthetic process"/>
    <property type="evidence" value="ECO:0007669"/>
    <property type="project" value="UniProtKB-UniPathway"/>
</dbReference>
<comment type="catalytic activity">
    <reaction evidence="13">
        <text>2,5-diamino-6-hydroxy-4-(5-phosphoribosylamino)-pyrimidine + H2O + H(+) = 5-amino-6-(5-phospho-D-ribosylamino)uracil + NH4(+)</text>
        <dbReference type="Rhea" id="RHEA:21868"/>
        <dbReference type="ChEBI" id="CHEBI:15377"/>
        <dbReference type="ChEBI" id="CHEBI:15378"/>
        <dbReference type="ChEBI" id="CHEBI:28938"/>
        <dbReference type="ChEBI" id="CHEBI:58453"/>
        <dbReference type="ChEBI" id="CHEBI:58614"/>
        <dbReference type="EC" id="3.5.4.26"/>
    </reaction>
</comment>
<dbReference type="UniPathway" id="UPA00275">
    <property type="reaction ID" value="UER00401"/>
</dbReference>
<evidence type="ECO:0000313" key="18">
    <source>
        <dbReference type="EMBL" id="AAU92304.1"/>
    </source>
</evidence>
<dbReference type="SUPFAM" id="SSF53927">
    <property type="entry name" value="Cytidine deaminase-like"/>
    <property type="match status" value="1"/>
</dbReference>
<keyword evidence="6 13" id="KW-0686">Riboflavin biosynthesis</keyword>
<comment type="catalytic activity">
    <reaction evidence="13">
        <text>5-amino-6-(5-phospho-D-ribitylamino)uracil + NADP(+) = 5-amino-6-(5-phospho-D-ribosylamino)uracil + NADPH + H(+)</text>
        <dbReference type="Rhea" id="RHEA:17845"/>
        <dbReference type="ChEBI" id="CHEBI:15378"/>
        <dbReference type="ChEBI" id="CHEBI:57783"/>
        <dbReference type="ChEBI" id="CHEBI:58349"/>
        <dbReference type="ChEBI" id="CHEBI:58421"/>
        <dbReference type="ChEBI" id="CHEBI:58453"/>
        <dbReference type="EC" id="1.1.1.193"/>
    </reaction>
</comment>
<evidence type="ECO:0000256" key="10">
    <source>
        <dbReference type="ARBA" id="ARBA00022857"/>
    </source>
</evidence>
<dbReference type="InterPro" id="IPR016192">
    <property type="entry name" value="APOBEC/CMP_deaminase_Zn-bd"/>
</dbReference>
<evidence type="ECO:0000256" key="7">
    <source>
        <dbReference type="ARBA" id="ARBA00022723"/>
    </source>
</evidence>
<dbReference type="eggNOG" id="COG1985">
    <property type="taxonomic scope" value="Bacteria"/>
</dbReference>
<keyword evidence="9 13" id="KW-0862">Zinc</keyword>
<evidence type="ECO:0000256" key="16">
    <source>
        <dbReference type="PIRSR" id="PIRSR006769-3"/>
    </source>
</evidence>
<dbReference type="InterPro" id="IPR024072">
    <property type="entry name" value="DHFR-like_dom_sf"/>
</dbReference>